<evidence type="ECO:0000256" key="1">
    <source>
        <dbReference type="SAM" id="MobiDB-lite"/>
    </source>
</evidence>
<feature type="region of interest" description="Disordered" evidence="1">
    <location>
        <begin position="315"/>
        <end position="338"/>
    </location>
</feature>
<dbReference type="InterPro" id="IPR057670">
    <property type="entry name" value="SH3_retrovirus"/>
</dbReference>
<dbReference type="Pfam" id="PF25597">
    <property type="entry name" value="SH3_retrovirus"/>
    <property type="match status" value="1"/>
</dbReference>
<organism evidence="3">
    <name type="scientific">Tanacetum cinerariifolium</name>
    <name type="common">Dalmatian daisy</name>
    <name type="synonym">Chrysanthemum cinerariifolium</name>
    <dbReference type="NCBI Taxonomy" id="118510"/>
    <lineage>
        <taxon>Eukaryota</taxon>
        <taxon>Viridiplantae</taxon>
        <taxon>Streptophyta</taxon>
        <taxon>Embryophyta</taxon>
        <taxon>Tracheophyta</taxon>
        <taxon>Spermatophyta</taxon>
        <taxon>Magnoliopsida</taxon>
        <taxon>eudicotyledons</taxon>
        <taxon>Gunneridae</taxon>
        <taxon>Pentapetalae</taxon>
        <taxon>asterids</taxon>
        <taxon>campanulids</taxon>
        <taxon>Asterales</taxon>
        <taxon>Asteraceae</taxon>
        <taxon>Asteroideae</taxon>
        <taxon>Anthemideae</taxon>
        <taxon>Anthemidinae</taxon>
        <taxon>Tanacetum</taxon>
    </lineage>
</organism>
<feature type="domain" description="Retroviral polymerase SH3-like" evidence="2">
    <location>
        <begin position="179"/>
        <end position="225"/>
    </location>
</feature>
<sequence length="520" mass="59053">MNYFESNPCYDSNYSSFDQIEPLQYSVNPSLNIQNEPSDHELFISKLIQQKLQNEYAQSFLAIAITFDLSTVEPEDSLRMGDEHLDTIPETESDEFINDDESFSDEDISKKIYSNPTFDEETNSMKIDSHHFNVESDLIESLLNHDSLIISSSSKIDSLLDEFAGELILLKTIPPGIDETDCKFDGKADEGFLVGYYVSSRAFRIFNSRTRIVQETMHINFLENQPNVVGSRPTWLFDIDTLSQSMNYQPVVTWNEPNSSAGIQEIFDAGKAGEGNVQKYVIFPLWSTGFNDPQNIDVDTTFEVKEPEFEVYVSPSNSAKSKKYDDKTKREAKGKSHVELSTGVRNLSEELKDFSLNSTNGVNAASTPVTAAEPNSTNSMIPLLYRGEYSQWVKRLMNYLKEKMDGEAMINSIKNGDQPLPRVTQVSIARTTSTEQPHLKDKPMWSDQEKRIQKIDRLARSFLIQGLPNDIYSLVDSNKTAKDLWDALARHMLGSEYGEQDKKVAVLYEYETFKANEGEL</sequence>
<proteinExistence type="predicted"/>
<reference evidence="3" key="1">
    <citation type="journal article" date="2019" name="Sci. Rep.">
        <title>Draft genome of Tanacetum cinerariifolium, the natural source of mosquito coil.</title>
        <authorList>
            <person name="Yamashiro T."/>
            <person name="Shiraishi A."/>
            <person name="Satake H."/>
            <person name="Nakayama K."/>
        </authorList>
    </citation>
    <scope>NUCLEOTIDE SEQUENCE</scope>
</reference>
<dbReference type="AlphaFoldDB" id="A0A6L2JE87"/>
<name>A0A6L2JE87_TANCI</name>
<protein>
    <recommendedName>
        <fullName evidence="2">Retroviral polymerase SH3-like domain-containing protein</fullName>
    </recommendedName>
</protein>
<feature type="compositionally biased region" description="Basic and acidic residues" evidence="1">
    <location>
        <begin position="322"/>
        <end position="338"/>
    </location>
</feature>
<dbReference type="EMBL" id="BKCJ010000674">
    <property type="protein sequence ID" value="GEU35293.1"/>
    <property type="molecule type" value="Genomic_DNA"/>
</dbReference>
<dbReference type="Pfam" id="PF14223">
    <property type="entry name" value="Retrotran_gag_2"/>
    <property type="match status" value="1"/>
</dbReference>
<comment type="caution">
    <text evidence="3">The sequence shown here is derived from an EMBL/GenBank/DDBJ whole genome shotgun (WGS) entry which is preliminary data.</text>
</comment>
<evidence type="ECO:0000259" key="2">
    <source>
        <dbReference type="Pfam" id="PF25597"/>
    </source>
</evidence>
<accession>A0A6L2JE87</accession>
<evidence type="ECO:0000313" key="3">
    <source>
        <dbReference type="EMBL" id="GEU35293.1"/>
    </source>
</evidence>
<gene>
    <name evidence="3" type="ORF">Tci_007271</name>
</gene>